<dbReference type="GO" id="GO:0004252">
    <property type="term" value="F:serine-type endopeptidase activity"/>
    <property type="evidence" value="ECO:0007669"/>
    <property type="project" value="UniProtKB-UniRule"/>
</dbReference>
<evidence type="ECO:0000313" key="7">
    <source>
        <dbReference type="EMBL" id="RGB81450.1"/>
    </source>
</evidence>
<keyword evidence="3 5" id="KW-0378">Hydrolase</keyword>
<dbReference type="GO" id="GO:0006508">
    <property type="term" value="P:proteolysis"/>
    <property type="evidence" value="ECO:0007669"/>
    <property type="project" value="UniProtKB-KW"/>
</dbReference>
<evidence type="ECO:0000256" key="2">
    <source>
        <dbReference type="ARBA" id="ARBA00022670"/>
    </source>
</evidence>
<dbReference type="InterPro" id="IPR000209">
    <property type="entry name" value="Peptidase_S8/S53_dom"/>
</dbReference>
<feature type="domain" description="Peptidase S8/S53" evidence="6">
    <location>
        <begin position="438"/>
        <end position="557"/>
    </location>
</feature>
<dbReference type="PROSITE" id="PS51892">
    <property type="entry name" value="SUBTILASE"/>
    <property type="match status" value="1"/>
</dbReference>
<reference evidence="7 8" key="1">
    <citation type="submission" date="2018-08" db="EMBL/GenBank/DDBJ databases">
        <title>A genome reference for cultivated species of the human gut microbiota.</title>
        <authorList>
            <person name="Zou Y."/>
            <person name="Xue W."/>
            <person name="Luo G."/>
        </authorList>
    </citation>
    <scope>NUCLEOTIDE SEQUENCE [LARGE SCALE GENOMIC DNA]</scope>
    <source>
        <strain evidence="7 8">AF45-17</strain>
    </source>
</reference>
<gene>
    <name evidence="7" type="ORF">DW070_03095</name>
</gene>
<dbReference type="Gene3D" id="2.60.120.1290">
    <property type="match status" value="1"/>
</dbReference>
<dbReference type="PANTHER" id="PTHR43806:SF11">
    <property type="entry name" value="CEREVISIN-RELATED"/>
    <property type="match status" value="1"/>
</dbReference>
<dbReference type="SUPFAM" id="SSF52743">
    <property type="entry name" value="Subtilisin-like"/>
    <property type="match status" value="1"/>
</dbReference>
<comment type="similarity">
    <text evidence="1 5">Belongs to the peptidase S8 family.</text>
</comment>
<protein>
    <recommendedName>
        <fullName evidence="6">Peptidase S8/S53 domain-containing protein</fullName>
    </recommendedName>
</protein>
<dbReference type="AlphaFoldDB" id="A0A3E2TRF2"/>
<dbReference type="InterPro" id="IPR017310">
    <property type="entry name" value="Pept_S8A_subtilisin_clostridia"/>
</dbReference>
<dbReference type="InterPro" id="IPR036852">
    <property type="entry name" value="Peptidase_S8/S53_dom_sf"/>
</dbReference>
<keyword evidence="2 5" id="KW-0645">Protease</keyword>
<dbReference type="InterPro" id="IPR022398">
    <property type="entry name" value="Peptidase_S8_His-AS"/>
</dbReference>
<dbReference type="InterPro" id="IPR050131">
    <property type="entry name" value="Peptidase_S8_subtilisin-like"/>
</dbReference>
<dbReference type="PROSITE" id="PS00137">
    <property type="entry name" value="SUBTILASE_HIS"/>
    <property type="match status" value="1"/>
</dbReference>
<evidence type="ECO:0000256" key="5">
    <source>
        <dbReference type="PROSITE-ProRule" id="PRU01240"/>
    </source>
</evidence>
<feature type="active site" description="Charge relay system" evidence="5">
    <location>
        <position position="179"/>
    </location>
</feature>
<dbReference type="EMBL" id="QVEP01000005">
    <property type="protein sequence ID" value="RGB81450.1"/>
    <property type="molecule type" value="Genomic_DNA"/>
</dbReference>
<keyword evidence="4 5" id="KW-0720">Serine protease</keyword>
<dbReference type="CDD" id="cd07478">
    <property type="entry name" value="Peptidases_S8_CspA-like"/>
    <property type="match status" value="1"/>
</dbReference>
<evidence type="ECO:0000313" key="8">
    <source>
        <dbReference type="Proteomes" id="UP000260773"/>
    </source>
</evidence>
<dbReference type="Gene3D" id="3.40.50.200">
    <property type="entry name" value="Peptidase S8/S53 domain"/>
    <property type="match status" value="1"/>
</dbReference>
<name>A0A3E2TRF2_9FIRM</name>
<comment type="caution">
    <text evidence="7">The sequence shown here is derived from an EMBL/GenBank/DDBJ whole genome shotgun (WGS) entry which is preliminary data.</text>
</comment>
<dbReference type="Proteomes" id="UP000260773">
    <property type="component" value="Unassembled WGS sequence"/>
</dbReference>
<dbReference type="InterPro" id="IPR023827">
    <property type="entry name" value="Peptidase_S8_Asp-AS"/>
</dbReference>
<dbReference type="PROSITE" id="PS00136">
    <property type="entry name" value="SUBTILASE_ASP"/>
    <property type="match status" value="1"/>
</dbReference>
<dbReference type="PIRSF" id="PIRSF037894">
    <property type="entry name" value="Subtilisin_rel_CspABC"/>
    <property type="match status" value="1"/>
</dbReference>
<proteinExistence type="inferred from homology"/>
<dbReference type="Pfam" id="PF00082">
    <property type="entry name" value="Peptidase_S8"/>
    <property type="match status" value="2"/>
</dbReference>
<feature type="active site" description="Charge relay system" evidence="5">
    <location>
        <position position="111"/>
    </location>
</feature>
<feature type="domain" description="Peptidase S8/S53" evidence="6">
    <location>
        <begin position="102"/>
        <end position="293"/>
    </location>
</feature>
<evidence type="ECO:0000256" key="4">
    <source>
        <dbReference type="ARBA" id="ARBA00022825"/>
    </source>
</evidence>
<dbReference type="InterPro" id="IPR034045">
    <property type="entry name" value="Pep_S8_CspA-like"/>
</dbReference>
<evidence type="ECO:0000256" key="1">
    <source>
        <dbReference type="ARBA" id="ARBA00011073"/>
    </source>
</evidence>
<evidence type="ECO:0000259" key="6">
    <source>
        <dbReference type="Pfam" id="PF00082"/>
    </source>
</evidence>
<organism evidence="7 8">
    <name type="scientific">Coprococcus catus</name>
    <dbReference type="NCBI Taxonomy" id="116085"/>
    <lineage>
        <taxon>Bacteria</taxon>
        <taxon>Bacillati</taxon>
        <taxon>Bacillota</taxon>
        <taxon>Clostridia</taxon>
        <taxon>Lachnospirales</taxon>
        <taxon>Lachnospiraceae</taxon>
        <taxon>Coprococcus</taxon>
    </lineage>
</organism>
<dbReference type="PRINTS" id="PR00723">
    <property type="entry name" value="SUBTILISIN"/>
</dbReference>
<feature type="active site" description="Charge relay system" evidence="5">
    <location>
        <position position="502"/>
    </location>
</feature>
<sequence length="573" mass="62952">MAENYDDISCEDVIYSEDYQDYIKEYFQDFSSIAGTYHPVCIEAIGSRYAVMHLAGDTSIQNILSDYNISMLPALYGLLGTAGLEESGILYFHRSPYLNLRGSGVMIGVIDTGIDYRHQAFTYEDRTTKIYSIWDQTIRDGESPEGFIYGTEYTSEQINRALAAENSLAVVPSQDENGHGTFIAGVAAGRMIESEDFSGAAPDASLCIVKLKPCKQYLRQFYGTAADVPAYQENDIMAGISYCIQKAQEARMPVIILLGVGTNSGGHTGQSYLSQLIDDISGFSGVCVVTAVGGEADKRHHFLGVLSEDSAYTEAEIRGGAGERAFSLELWSIHPDLYTIGIQSPAGERIEKITPIAGRSQTIRFILDQTEIFVYYQMVESLSGQQVIFLRFDEPTQGIWSLRIYGNLAVNRRFHIWLPMTPFISDQTYFLRPDPDVTLSDAACASEGISVAAYNDTNNSLYAASGRGFTADYEIKPDLAAPGVQIYGPVPGNRFGTRTGTSMAAAQTAGAAALLMEWGLLKGNDLQLNSHKIIKYLTLGAVRREGVVYPDRAWGYGRLNLLKTFNELVTGRT</sequence>
<dbReference type="InterPro" id="IPR015500">
    <property type="entry name" value="Peptidase_S8_subtilisin-rel"/>
</dbReference>
<dbReference type="PANTHER" id="PTHR43806">
    <property type="entry name" value="PEPTIDASE S8"/>
    <property type="match status" value="1"/>
</dbReference>
<accession>A0A3E2TRF2</accession>
<evidence type="ECO:0000256" key="3">
    <source>
        <dbReference type="ARBA" id="ARBA00022801"/>
    </source>
</evidence>